<name>A0A524RLB2_9CHRO</name>
<protein>
    <submittedName>
        <fullName evidence="2">Uncharacterized protein</fullName>
    </submittedName>
</protein>
<organism evidence="2 3">
    <name type="scientific">Aphanocapsa feldmannii 277cV</name>
    <dbReference type="NCBI Taxonomy" id="2507553"/>
    <lineage>
        <taxon>Bacteria</taxon>
        <taxon>Bacillati</taxon>
        <taxon>Cyanobacteriota</taxon>
        <taxon>Cyanophyceae</taxon>
        <taxon>Oscillatoriophycideae</taxon>
        <taxon>Chroococcales</taxon>
        <taxon>Microcystaceae</taxon>
        <taxon>Aphanocapsa</taxon>
    </lineage>
</organism>
<proteinExistence type="predicted"/>
<feature type="region of interest" description="Disordered" evidence="1">
    <location>
        <begin position="1"/>
        <end position="62"/>
    </location>
</feature>
<feature type="compositionally biased region" description="Basic and acidic residues" evidence="1">
    <location>
        <begin position="22"/>
        <end position="62"/>
    </location>
</feature>
<dbReference type="AlphaFoldDB" id="A0A524RLB2"/>
<dbReference type="EMBL" id="SRMO01000084">
    <property type="protein sequence ID" value="TGG90845.1"/>
    <property type="molecule type" value="Genomic_DNA"/>
</dbReference>
<comment type="caution">
    <text evidence="2">The sequence shown here is derived from an EMBL/GenBank/DDBJ whole genome shotgun (WGS) entry which is preliminary data.</text>
</comment>
<dbReference type="Proteomes" id="UP000317990">
    <property type="component" value="Unassembled WGS sequence"/>
</dbReference>
<sequence>MEWIDNQDDPPPSASKPGEGFDTPKSEKKRARGDLRGIRLGNDTDRSSSDPEARLCRKTIGTDKGYDTNGFIKEMPLQCFSARKTLENCHNKTWQSQKSCHASR</sequence>
<gene>
    <name evidence="2" type="ORF">ERJ67_08940</name>
</gene>
<evidence type="ECO:0000256" key="1">
    <source>
        <dbReference type="SAM" id="MobiDB-lite"/>
    </source>
</evidence>
<evidence type="ECO:0000313" key="3">
    <source>
        <dbReference type="Proteomes" id="UP000317990"/>
    </source>
</evidence>
<accession>A0A524RLB2</accession>
<evidence type="ECO:0000313" key="2">
    <source>
        <dbReference type="EMBL" id="TGG90845.1"/>
    </source>
</evidence>
<reference evidence="2 3" key="1">
    <citation type="journal article" date="2019" name="mSystems">
        <title>Life at home and on the roam: Genomic adaptions reflect the dual lifestyle of an intracellular, facultative symbiont.</title>
        <authorList>
            <person name="Burgsdorf I."/>
        </authorList>
    </citation>
    <scope>NUCLEOTIDE SEQUENCE [LARGE SCALE GENOMIC DNA]</scope>
    <source>
        <strain evidence="2">277cV</strain>
    </source>
</reference>